<organism evidence="8 9">
    <name type="scientific">Heterotrigona itama</name>
    <dbReference type="NCBI Taxonomy" id="395501"/>
    <lineage>
        <taxon>Eukaryota</taxon>
        <taxon>Metazoa</taxon>
        <taxon>Ecdysozoa</taxon>
        <taxon>Arthropoda</taxon>
        <taxon>Hexapoda</taxon>
        <taxon>Insecta</taxon>
        <taxon>Pterygota</taxon>
        <taxon>Neoptera</taxon>
        <taxon>Endopterygota</taxon>
        <taxon>Hymenoptera</taxon>
        <taxon>Apocrita</taxon>
        <taxon>Aculeata</taxon>
        <taxon>Apoidea</taxon>
        <taxon>Anthophila</taxon>
        <taxon>Apidae</taxon>
        <taxon>Heterotrigona</taxon>
    </lineage>
</organism>
<dbReference type="InterPro" id="IPR037359">
    <property type="entry name" value="NST/OST"/>
</dbReference>
<dbReference type="PANTHER" id="PTHR10605">
    <property type="entry name" value="HEPARAN SULFATE SULFOTRANSFERASE"/>
    <property type="match status" value="1"/>
</dbReference>
<dbReference type="SUPFAM" id="SSF52540">
    <property type="entry name" value="P-loop containing nucleoside triphosphate hydrolases"/>
    <property type="match status" value="1"/>
</dbReference>
<evidence type="ECO:0000256" key="3">
    <source>
        <dbReference type="PIRSR" id="PIRSR637359-1"/>
    </source>
</evidence>
<dbReference type="FunFam" id="3.40.50.300:FF:002997">
    <property type="entry name" value="Sulfotransferase"/>
    <property type="match status" value="1"/>
</dbReference>
<keyword evidence="1" id="KW-0808">Transferase</keyword>
<feature type="active site" description="For sulfotransferase activity" evidence="3">
    <location>
        <position position="174"/>
    </location>
</feature>
<gene>
    <name evidence="8" type="ORF">MHI_LOCUS425381</name>
</gene>
<dbReference type="PANTHER" id="PTHR10605:SF72">
    <property type="entry name" value="HEPARAN SULFATE 3-O SULFOTRANSFERASE-B, ISOFORM A"/>
    <property type="match status" value="1"/>
</dbReference>
<evidence type="ECO:0000313" key="9">
    <source>
        <dbReference type="Proteomes" id="UP000752696"/>
    </source>
</evidence>
<feature type="binding site" evidence="4">
    <location>
        <begin position="174"/>
        <end position="178"/>
    </location>
    <ligand>
        <name>3'-phosphoadenylyl sulfate</name>
        <dbReference type="ChEBI" id="CHEBI:58339"/>
    </ligand>
</feature>
<dbReference type="AlphaFoldDB" id="A0A6V7H697"/>
<dbReference type="Gene3D" id="3.40.50.300">
    <property type="entry name" value="P-loop containing nucleotide triphosphate hydrolases"/>
    <property type="match status" value="1"/>
</dbReference>
<keyword evidence="9" id="KW-1185">Reference proteome</keyword>
<dbReference type="InterPro" id="IPR000863">
    <property type="entry name" value="Sulfotransferase_dom"/>
</dbReference>
<keyword evidence="6" id="KW-0472">Membrane</keyword>
<name>A0A6V7H697_9HYME</name>
<comment type="caution">
    <text evidence="8">The sequence shown here is derived from an EMBL/GenBank/DDBJ whole genome shotgun (WGS) entry which is preliminary data.</text>
</comment>
<accession>A0A6V7H697</accession>
<sequence>MRAFPLKRNHISSCLLAQKESDTTVRSELCTPCKINLAFGYSAAWRMELRKGPWSKKILVPVCFLIILIWIFLIDNSLLLNNLSGKATLQKPRNLVSFARNPNLDRLTIKESSLTNDVELKRAKVSRLQVVSLWTGNNSVKGNAGSLRKYQILRQQGLMPSKQLPTALIIGVKKGGTRALLEFLRLHPAIRAAGSEVHFFDHHYIKGFHWYRHRMPPTLSTQITMEKTPSYFVTSEVPRRVQRMNPAMRLILVVRDPVTRAISDYTQVRSKRANMPKFEDLAFLNGSKIVDTTWVPLKIGVYARHLERWLQYFPLSQFLFVSGERLIVDPVAEITRVQDFLGLKRVICEKHFYFNATKGFPCLLKSEERPTPHCLGKNKGRSHPYIDPVAIQRLRDFYRPFNQRFYQLTGMDFGWLTTHTNGIYISPRTQLLSIIYIQDKQIHDRTVRYGNVRSFYHKTGTYNSDKT</sequence>
<evidence type="ECO:0000256" key="2">
    <source>
        <dbReference type="ARBA" id="ARBA00023180"/>
    </source>
</evidence>
<keyword evidence="6" id="KW-1133">Transmembrane helix</keyword>
<dbReference type="EMBL" id="CAJDYZ010007105">
    <property type="protein sequence ID" value="CAD1474027.1"/>
    <property type="molecule type" value="Genomic_DNA"/>
</dbReference>
<feature type="binding site" evidence="4">
    <location>
        <position position="255"/>
    </location>
    <ligand>
        <name>3'-phosphoadenylyl sulfate</name>
        <dbReference type="ChEBI" id="CHEBI:58339"/>
    </ligand>
</feature>
<dbReference type="GO" id="GO:0008467">
    <property type="term" value="F:[heparan sulfate]-glucosamine 3-sulfotransferase activity"/>
    <property type="evidence" value="ECO:0007669"/>
    <property type="project" value="TreeGrafter"/>
</dbReference>
<feature type="disulfide bond" evidence="5">
    <location>
        <begin position="362"/>
        <end position="374"/>
    </location>
</feature>
<dbReference type="Pfam" id="PF00685">
    <property type="entry name" value="Sulfotransfer_1"/>
    <property type="match status" value="1"/>
</dbReference>
<feature type="transmembrane region" description="Helical" evidence="6">
    <location>
        <begin position="58"/>
        <end position="80"/>
    </location>
</feature>
<evidence type="ECO:0000256" key="5">
    <source>
        <dbReference type="PIRSR" id="PIRSR637359-3"/>
    </source>
</evidence>
<evidence type="ECO:0000256" key="6">
    <source>
        <dbReference type="SAM" id="Phobius"/>
    </source>
</evidence>
<dbReference type="OrthoDB" id="411451at2759"/>
<protein>
    <recommendedName>
        <fullName evidence="7">Sulfotransferase domain-containing protein</fullName>
    </recommendedName>
</protein>
<proteinExistence type="predicted"/>
<dbReference type="InterPro" id="IPR027417">
    <property type="entry name" value="P-loop_NTPase"/>
</dbReference>
<keyword evidence="2" id="KW-0325">Glycoprotein</keyword>
<dbReference type="Proteomes" id="UP000752696">
    <property type="component" value="Unassembled WGS sequence"/>
</dbReference>
<evidence type="ECO:0000256" key="4">
    <source>
        <dbReference type="PIRSR" id="PIRSR637359-2"/>
    </source>
</evidence>
<evidence type="ECO:0000256" key="1">
    <source>
        <dbReference type="ARBA" id="ARBA00022679"/>
    </source>
</evidence>
<evidence type="ECO:0000259" key="7">
    <source>
        <dbReference type="Pfam" id="PF00685"/>
    </source>
</evidence>
<evidence type="ECO:0000313" key="8">
    <source>
        <dbReference type="EMBL" id="CAD1474027.1"/>
    </source>
</evidence>
<feature type="binding site" evidence="4">
    <location>
        <begin position="379"/>
        <end position="383"/>
    </location>
    <ligand>
        <name>3'-phosphoadenylyl sulfate</name>
        <dbReference type="ChEBI" id="CHEBI:58339"/>
    </ligand>
</feature>
<keyword evidence="6" id="KW-0812">Transmembrane</keyword>
<reference evidence="8" key="1">
    <citation type="submission" date="2020-07" db="EMBL/GenBank/DDBJ databases">
        <authorList>
            <person name="Nazaruddin N."/>
        </authorList>
    </citation>
    <scope>NUCLEOTIDE SEQUENCE</scope>
</reference>
<feature type="binding site" evidence="4">
    <location>
        <position position="263"/>
    </location>
    <ligand>
        <name>3'-phosphoadenylyl sulfate</name>
        <dbReference type="ChEBI" id="CHEBI:58339"/>
    </ligand>
</feature>
<feature type="domain" description="Sulfotransferase" evidence="7">
    <location>
        <begin position="166"/>
        <end position="399"/>
    </location>
</feature>
<keyword evidence="5" id="KW-1015">Disulfide bond</keyword>